<dbReference type="Pfam" id="PF01327">
    <property type="entry name" value="Pep_deformylase"/>
    <property type="match status" value="1"/>
</dbReference>
<feature type="active site" evidence="6">
    <location>
        <position position="160"/>
    </location>
</feature>
<keyword evidence="8" id="KW-1185">Reference proteome</keyword>
<keyword evidence="3 6" id="KW-0378">Hydrolase</keyword>
<feature type="binding site" evidence="6">
    <location>
        <position position="159"/>
    </location>
    <ligand>
        <name>Fe cation</name>
        <dbReference type="ChEBI" id="CHEBI:24875"/>
    </ligand>
</feature>
<evidence type="ECO:0000256" key="2">
    <source>
        <dbReference type="ARBA" id="ARBA00022723"/>
    </source>
</evidence>
<dbReference type="PANTHER" id="PTHR10458:SF8">
    <property type="entry name" value="PEPTIDE DEFORMYLASE 2"/>
    <property type="match status" value="1"/>
</dbReference>
<dbReference type="InterPro" id="IPR023635">
    <property type="entry name" value="Peptide_deformylase"/>
</dbReference>
<dbReference type="Gene3D" id="3.90.45.10">
    <property type="entry name" value="Peptide deformylase"/>
    <property type="match status" value="1"/>
</dbReference>
<organism evidence="7 8">
    <name type="scientific">Suicoccus acidiformans</name>
    <dbReference type="NCBI Taxonomy" id="2036206"/>
    <lineage>
        <taxon>Bacteria</taxon>
        <taxon>Bacillati</taxon>
        <taxon>Bacillota</taxon>
        <taxon>Bacilli</taxon>
        <taxon>Lactobacillales</taxon>
        <taxon>Aerococcaceae</taxon>
        <taxon>Suicoccus</taxon>
    </lineage>
</organism>
<keyword evidence="5 6" id="KW-0408">Iron</keyword>
<proteinExistence type="inferred from homology"/>
<comment type="catalytic activity">
    <reaction evidence="6">
        <text>N-terminal N-formyl-L-methionyl-[peptide] + H2O = N-terminal L-methionyl-[peptide] + formate</text>
        <dbReference type="Rhea" id="RHEA:24420"/>
        <dbReference type="Rhea" id="RHEA-COMP:10639"/>
        <dbReference type="Rhea" id="RHEA-COMP:10640"/>
        <dbReference type="ChEBI" id="CHEBI:15377"/>
        <dbReference type="ChEBI" id="CHEBI:15740"/>
        <dbReference type="ChEBI" id="CHEBI:49298"/>
        <dbReference type="ChEBI" id="CHEBI:64731"/>
        <dbReference type="EC" id="3.5.1.88"/>
    </reaction>
</comment>
<keyword evidence="4 6" id="KW-0648">Protein biosynthesis</keyword>
<dbReference type="EC" id="3.5.1.88" evidence="6"/>
<evidence type="ECO:0000256" key="3">
    <source>
        <dbReference type="ARBA" id="ARBA00022801"/>
    </source>
</evidence>
<evidence type="ECO:0000313" key="7">
    <source>
        <dbReference type="EMBL" id="AXY25194.1"/>
    </source>
</evidence>
<dbReference type="GO" id="GO:0042586">
    <property type="term" value="F:peptide deformylase activity"/>
    <property type="evidence" value="ECO:0007669"/>
    <property type="project" value="UniProtKB-UniRule"/>
</dbReference>
<dbReference type="CDD" id="cd00487">
    <property type="entry name" value="Pep_deformylase"/>
    <property type="match status" value="1"/>
</dbReference>
<dbReference type="InterPro" id="IPR036821">
    <property type="entry name" value="Peptide_deformylase_sf"/>
</dbReference>
<dbReference type="NCBIfam" id="TIGR00079">
    <property type="entry name" value="pept_deformyl"/>
    <property type="match status" value="1"/>
</dbReference>
<dbReference type="AlphaFoldDB" id="A0A347WJD7"/>
<name>A0A347WJD7_9LACT</name>
<dbReference type="OrthoDB" id="9784988at2"/>
<dbReference type="Proteomes" id="UP000263232">
    <property type="component" value="Chromosome"/>
</dbReference>
<feature type="binding site" evidence="6">
    <location>
        <position position="116"/>
    </location>
    <ligand>
        <name>Fe cation</name>
        <dbReference type="ChEBI" id="CHEBI:24875"/>
    </ligand>
</feature>
<accession>A0A347WJD7</accession>
<dbReference type="HAMAP" id="MF_00163">
    <property type="entry name" value="Pep_deformylase"/>
    <property type="match status" value="1"/>
</dbReference>
<dbReference type="EMBL" id="CP023434">
    <property type="protein sequence ID" value="AXY25194.1"/>
    <property type="molecule type" value="Genomic_DNA"/>
</dbReference>
<evidence type="ECO:0000256" key="4">
    <source>
        <dbReference type="ARBA" id="ARBA00022917"/>
    </source>
</evidence>
<gene>
    <name evidence="6" type="primary">def</name>
    <name evidence="7" type="ORF">CL176_03630</name>
</gene>
<evidence type="ECO:0000256" key="1">
    <source>
        <dbReference type="ARBA" id="ARBA00010759"/>
    </source>
</evidence>
<feature type="binding site" evidence="6">
    <location>
        <position position="163"/>
    </location>
    <ligand>
        <name>Fe cation</name>
        <dbReference type="ChEBI" id="CHEBI:24875"/>
    </ligand>
</feature>
<comment type="similarity">
    <text evidence="1 6">Belongs to the polypeptide deformylase family.</text>
</comment>
<evidence type="ECO:0000313" key="8">
    <source>
        <dbReference type="Proteomes" id="UP000263232"/>
    </source>
</evidence>
<sequence>MITMKDFIAENNPILRQEAEPVSFPLDEETQELITEMREFLINSQDDEIAEKYGLRAGVGLAAPQLGVSKQIFAVYLVEYTDEGERGDTIIDQIFINPKIKSHAVQKAALRDGEGCLSVPHDVPGFVPRPRRVTLEYRDEHGEVHTVKLRDYEAIVVQHEMDHLKGILFYDHIDADQPWRQGDDLTII</sequence>
<keyword evidence="2 6" id="KW-0479">Metal-binding</keyword>
<comment type="cofactor">
    <cofactor evidence="6">
        <name>Fe(2+)</name>
        <dbReference type="ChEBI" id="CHEBI:29033"/>
    </cofactor>
    <text evidence="6">Binds 1 Fe(2+) ion.</text>
</comment>
<comment type="function">
    <text evidence="6">Removes the formyl group from the N-terminal Met of newly synthesized proteins. Requires at least a dipeptide for an efficient rate of reaction. N-terminal L-methionine is a prerequisite for activity but the enzyme has broad specificity at other positions.</text>
</comment>
<dbReference type="KEGG" id="abae:CL176_03630"/>
<evidence type="ECO:0000256" key="5">
    <source>
        <dbReference type="ARBA" id="ARBA00023004"/>
    </source>
</evidence>
<dbReference type="FunFam" id="3.90.45.10:FF:000002">
    <property type="entry name" value="Peptide deformylase"/>
    <property type="match status" value="1"/>
</dbReference>
<evidence type="ECO:0000256" key="6">
    <source>
        <dbReference type="HAMAP-Rule" id="MF_00163"/>
    </source>
</evidence>
<dbReference type="GO" id="GO:0046872">
    <property type="term" value="F:metal ion binding"/>
    <property type="evidence" value="ECO:0007669"/>
    <property type="project" value="UniProtKB-KW"/>
</dbReference>
<dbReference type="PRINTS" id="PR01576">
    <property type="entry name" value="PDEFORMYLASE"/>
</dbReference>
<dbReference type="GO" id="GO:0006412">
    <property type="term" value="P:translation"/>
    <property type="evidence" value="ECO:0007669"/>
    <property type="project" value="UniProtKB-UniRule"/>
</dbReference>
<reference evidence="7 8" key="1">
    <citation type="submission" date="2017-09" db="EMBL/GenBank/DDBJ databases">
        <title>Complete genome sequence of Oxytococcus suis strain ZY16052.</title>
        <authorList>
            <person name="Li F."/>
        </authorList>
    </citation>
    <scope>NUCLEOTIDE SEQUENCE [LARGE SCALE GENOMIC DNA]</scope>
    <source>
        <strain evidence="7 8">ZY16052</strain>
    </source>
</reference>
<protein>
    <recommendedName>
        <fullName evidence="6">Peptide deformylase</fullName>
        <shortName evidence="6">PDF</shortName>
        <ecNumber evidence="6">3.5.1.88</ecNumber>
    </recommendedName>
    <alternativeName>
        <fullName evidence="6">Polypeptide deformylase</fullName>
    </alternativeName>
</protein>
<dbReference type="SUPFAM" id="SSF56420">
    <property type="entry name" value="Peptide deformylase"/>
    <property type="match status" value="1"/>
</dbReference>
<dbReference type="PIRSF" id="PIRSF004749">
    <property type="entry name" value="Pep_def"/>
    <property type="match status" value="1"/>
</dbReference>
<dbReference type="RefSeq" id="WP_118990108.1">
    <property type="nucleotide sequence ID" value="NZ_CP023434.1"/>
</dbReference>
<dbReference type="PANTHER" id="PTHR10458">
    <property type="entry name" value="PEPTIDE DEFORMYLASE"/>
    <property type="match status" value="1"/>
</dbReference>